<organism evidence="2 3">
    <name type="scientific">Dyadobacter soli</name>
    <dbReference type="NCBI Taxonomy" id="659014"/>
    <lineage>
        <taxon>Bacteria</taxon>
        <taxon>Pseudomonadati</taxon>
        <taxon>Bacteroidota</taxon>
        <taxon>Cytophagia</taxon>
        <taxon>Cytophagales</taxon>
        <taxon>Spirosomataceae</taxon>
        <taxon>Dyadobacter</taxon>
    </lineage>
</organism>
<feature type="chain" id="PRO_5011626160" evidence="1">
    <location>
        <begin position="18"/>
        <end position="487"/>
    </location>
</feature>
<gene>
    <name evidence="2" type="ORF">SAMN04487996_101287</name>
</gene>
<dbReference type="Pfam" id="PF19193">
    <property type="entry name" value="Tectonin"/>
    <property type="match status" value="1"/>
</dbReference>
<sequence>MKKIILLTILSTLFLYACQQDEVPVNAPVLKEINDSARVESLKDFLASTTGAAKAKISYSEADSLFIIDGDVVMPRVEAEKYYQEDRGASSTHRRGLYLVDDIYARNIRVFMQPDVPLEWVTAIREAIRQWNLMWGTKINFVEVSDYNSANISIRTTFEPNSDYIARAQFPYTDRRPGNPIVINTRYNTLPAKTKLTAIAHEMGHTIGLMHTDQVTPGQSEKPVPGTPLSDPLSVMNSVVQTWTGFTGGDVKAVQAMYPDGEWMLVPGSATDIAVGRQAIYAIGQDAAYAGYNVYRMTGWGTWTRTPGTAIRITVGEADVPWTVNMLGHIHRYNGVAWERMPGSAKDITASEDGSVYVVGGGAVEGGYGVYKWNGTGWTRMVGAGVRIAVAANNQLWMVDNVGKISYLNNGGRHWSEVPGLATDVFAGPEGTVYMIDRTPVYGGYSMYRWNGVDWSKMSGTGIAMAVNQFGHPWAVNSLGNIWYQNL</sequence>
<protein>
    <submittedName>
        <fullName evidence="2">Dual-action HEIGH metallo-peptidase</fullName>
    </submittedName>
</protein>
<dbReference type="PROSITE" id="PS51257">
    <property type="entry name" value="PROKAR_LIPOPROTEIN"/>
    <property type="match status" value="1"/>
</dbReference>
<name>A0A1G6VMG5_9BACT</name>
<dbReference type="InterPro" id="IPR024079">
    <property type="entry name" value="MetalloPept_cat_dom_sf"/>
</dbReference>
<feature type="signal peptide" evidence="1">
    <location>
        <begin position="1"/>
        <end position="17"/>
    </location>
</feature>
<dbReference type="EMBL" id="FNAN01000001">
    <property type="protein sequence ID" value="SDD54734.1"/>
    <property type="molecule type" value="Genomic_DNA"/>
</dbReference>
<dbReference type="AlphaFoldDB" id="A0A1G6VMG5"/>
<reference evidence="3" key="1">
    <citation type="submission" date="2016-10" db="EMBL/GenBank/DDBJ databases">
        <authorList>
            <person name="Varghese N."/>
            <person name="Submissions S."/>
        </authorList>
    </citation>
    <scope>NUCLEOTIDE SEQUENCE [LARGE SCALE GENOMIC DNA]</scope>
    <source>
        <strain evidence="3">DSM 25329</strain>
    </source>
</reference>
<dbReference type="STRING" id="659014.SAMN04487996_101287"/>
<proteinExistence type="predicted"/>
<dbReference type="GO" id="GO:0008237">
    <property type="term" value="F:metallopeptidase activity"/>
    <property type="evidence" value="ECO:0007669"/>
    <property type="project" value="InterPro"/>
</dbReference>
<dbReference type="Gene3D" id="3.40.390.10">
    <property type="entry name" value="Collagenase (Catalytic Domain)"/>
    <property type="match status" value="1"/>
</dbReference>
<evidence type="ECO:0000256" key="1">
    <source>
        <dbReference type="SAM" id="SignalP"/>
    </source>
</evidence>
<evidence type="ECO:0000313" key="2">
    <source>
        <dbReference type="EMBL" id="SDD54734.1"/>
    </source>
</evidence>
<keyword evidence="1" id="KW-0732">Signal</keyword>
<keyword evidence="3" id="KW-1185">Reference proteome</keyword>
<accession>A0A1G6VMG5</accession>
<dbReference type="Pfam" id="PF12388">
    <property type="entry name" value="Peptidase_M57"/>
    <property type="match status" value="1"/>
</dbReference>
<dbReference type="SMART" id="SM00706">
    <property type="entry name" value="TECPR"/>
    <property type="match status" value="6"/>
</dbReference>
<dbReference type="OrthoDB" id="785995at2"/>
<dbReference type="Proteomes" id="UP000198748">
    <property type="component" value="Unassembled WGS sequence"/>
</dbReference>
<dbReference type="SUPFAM" id="SSF55486">
    <property type="entry name" value="Metalloproteases ('zincins'), catalytic domain"/>
    <property type="match status" value="1"/>
</dbReference>
<dbReference type="RefSeq" id="WP_090145965.1">
    <property type="nucleotide sequence ID" value="NZ_FNAN01000001.1"/>
</dbReference>
<dbReference type="InterPro" id="IPR006624">
    <property type="entry name" value="Beta-propeller_rpt_TECPR"/>
</dbReference>
<dbReference type="InterPro" id="IPR024653">
    <property type="entry name" value="Peptidase_M10/M27/M57"/>
</dbReference>
<evidence type="ECO:0000313" key="3">
    <source>
        <dbReference type="Proteomes" id="UP000198748"/>
    </source>
</evidence>